<dbReference type="InterPro" id="IPR036388">
    <property type="entry name" value="WH-like_DNA-bd_sf"/>
</dbReference>
<comment type="caution">
    <text evidence="3">The sequence shown here is derived from an EMBL/GenBank/DDBJ whole genome shotgun (WGS) entry which is preliminary data.</text>
</comment>
<evidence type="ECO:0008006" key="5">
    <source>
        <dbReference type="Google" id="ProtNLM"/>
    </source>
</evidence>
<keyword evidence="4" id="KW-1185">Reference proteome</keyword>
<dbReference type="NCBIfam" id="NF047595">
    <property type="entry name" value="IS66_ISRel24_TnpA"/>
    <property type="match status" value="1"/>
</dbReference>
<dbReference type="OrthoDB" id="9800877at2"/>
<proteinExistence type="inferred from homology"/>
<dbReference type="AlphaFoldDB" id="A0A8B2NJ05"/>
<dbReference type="InterPro" id="IPR002514">
    <property type="entry name" value="Transposase_8"/>
</dbReference>
<name>A0A8B2NJ05_9HYPH</name>
<evidence type="ECO:0000256" key="1">
    <source>
        <dbReference type="ARBA" id="ARBA00009964"/>
    </source>
</evidence>
<accession>A0A8B2NJ05</accession>
<evidence type="ECO:0000313" key="3">
    <source>
        <dbReference type="EMBL" id="RAH95259.1"/>
    </source>
</evidence>
<dbReference type="PANTHER" id="PTHR37936:SF3">
    <property type="entry name" value="TRANSPOSASE INSC FOR INSERTION ELEMENT IS2A-RELATED"/>
    <property type="match status" value="1"/>
</dbReference>
<dbReference type="RefSeq" id="WP_111352837.1">
    <property type="nucleotide sequence ID" value="NZ_QHHQ01000034.1"/>
</dbReference>
<dbReference type="GO" id="GO:0006313">
    <property type="term" value="P:DNA transposition"/>
    <property type="evidence" value="ECO:0007669"/>
    <property type="project" value="InterPro"/>
</dbReference>
<feature type="region of interest" description="Disordered" evidence="2">
    <location>
        <begin position="83"/>
        <end position="103"/>
    </location>
</feature>
<dbReference type="GO" id="GO:0004803">
    <property type="term" value="F:transposase activity"/>
    <property type="evidence" value="ECO:0007669"/>
    <property type="project" value="InterPro"/>
</dbReference>
<dbReference type="EMBL" id="QHHQ01000034">
    <property type="protein sequence ID" value="RAH95259.1"/>
    <property type="molecule type" value="Genomic_DNA"/>
</dbReference>
<evidence type="ECO:0000256" key="2">
    <source>
        <dbReference type="SAM" id="MobiDB-lite"/>
    </source>
</evidence>
<comment type="similarity">
    <text evidence="1">Belongs to the transposase 8 family.</text>
</comment>
<dbReference type="InterPro" id="IPR010921">
    <property type="entry name" value="Trp_repressor/repl_initiator"/>
</dbReference>
<organism evidence="3 4">
    <name type="scientific">Acuticoccus sediminis</name>
    <dbReference type="NCBI Taxonomy" id="2184697"/>
    <lineage>
        <taxon>Bacteria</taxon>
        <taxon>Pseudomonadati</taxon>
        <taxon>Pseudomonadota</taxon>
        <taxon>Alphaproteobacteria</taxon>
        <taxon>Hyphomicrobiales</taxon>
        <taxon>Amorphaceae</taxon>
        <taxon>Acuticoccus</taxon>
    </lineage>
</organism>
<dbReference type="Pfam" id="PF01527">
    <property type="entry name" value="HTH_Tnp_1"/>
    <property type="match status" value="1"/>
</dbReference>
<sequence>MDRHKHRAFERLEVVERGRRRRWSDEEKLRIVLESLAGPRLVSATARRHGISRSQLVTWRRAFRVEPPRLPRTPTFVPAIIEPAPAETEPQLEEPRPDAPAPGSRMEIILACGRRIVVGADVDGEALGRVVAVLERR</sequence>
<dbReference type="Proteomes" id="UP000249590">
    <property type="component" value="Unassembled WGS sequence"/>
</dbReference>
<reference evidence="3 4" key="1">
    <citation type="submission" date="2018-05" db="EMBL/GenBank/DDBJ databases">
        <title>Acuticoccus sediminis sp. nov., isolated from deep-sea sediment of Indian Ocean.</title>
        <authorList>
            <person name="Liu X."/>
            <person name="Lai Q."/>
            <person name="Du Y."/>
            <person name="Sun F."/>
            <person name="Zhang X."/>
            <person name="Wang S."/>
            <person name="Shao Z."/>
        </authorList>
    </citation>
    <scope>NUCLEOTIDE SEQUENCE [LARGE SCALE GENOMIC DNA]</scope>
    <source>
        <strain evidence="3 4">PTG4-2</strain>
    </source>
</reference>
<dbReference type="SUPFAM" id="SSF48295">
    <property type="entry name" value="TrpR-like"/>
    <property type="match status" value="1"/>
</dbReference>
<protein>
    <recommendedName>
        <fullName evidence="5">Transposase</fullName>
    </recommendedName>
</protein>
<dbReference type="PANTHER" id="PTHR37936">
    <property type="entry name" value="TRANSPOSASE INSC FOR INSERTION ELEMENT IS2A-RELATED"/>
    <property type="match status" value="1"/>
</dbReference>
<dbReference type="Gene3D" id="1.10.10.10">
    <property type="entry name" value="Winged helix-like DNA-binding domain superfamily/Winged helix DNA-binding domain"/>
    <property type="match status" value="1"/>
</dbReference>
<dbReference type="GO" id="GO:0043565">
    <property type="term" value="F:sequence-specific DNA binding"/>
    <property type="evidence" value="ECO:0007669"/>
    <property type="project" value="InterPro"/>
</dbReference>
<evidence type="ECO:0000313" key="4">
    <source>
        <dbReference type="Proteomes" id="UP000249590"/>
    </source>
</evidence>
<gene>
    <name evidence="3" type="ORF">DLJ53_34460</name>
</gene>